<proteinExistence type="predicted"/>
<reference evidence="2" key="1">
    <citation type="submission" date="2022-11" db="EMBL/GenBank/DDBJ databases">
        <title>Minimal conservation of predation-associated metabolite biosynthetic gene clusters underscores biosynthetic potential of Myxococcota including descriptions for ten novel species: Archangium lansinium sp. nov., Myxococcus landrumus sp. nov., Nannocystis bai.</title>
        <authorList>
            <person name="Ahearne A."/>
            <person name="Stevens C."/>
            <person name="Phillips K."/>
        </authorList>
    </citation>
    <scope>NUCLEOTIDE SEQUENCE</scope>
    <source>
        <strain evidence="2">Na p29</strain>
    </source>
</reference>
<dbReference type="PANTHER" id="PTHR46580">
    <property type="entry name" value="SENSOR KINASE-RELATED"/>
    <property type="match status" value="1"/>
</dbReference>
<dbReference type="Gene3D" id="2.40.128.340">
    <property type="match status" value="4"/>
</dbReference>
<accession>A0A9X3EHW7</accession>
<dbReference type="EMBL" id="JAPNKE010000002">
    <property type="protein sequence ID" value="MCY1004384.1"/>
    <property type="molecule type" value="Genomic_DNA"/>
</dbReference>
<dbReference type="InterPro" id="IPR028994">
    <property type="entry name" value="Integrin_alpha_N"/>
</dbReference>
<protein>
    <submittedName>
        <fullName evidence="2">VCBS repeat-containing protein</fullName>
    </submittedName>
</protein>
<gene>
    <name evidence="2" type="ORF">OV079_02135</name>
</gene>
<comment type="caution">
    <text evidence="2">The sequence shown here is derived from an EMBL/GenBank/DDBJ whole genome shotgun (WGS) entry which is preliminary data.</text>
</comment>
<dbReference type="SUPFAM" id="SSF69318">
    <property type="entry name" value="Integrin alpha N-terminal domain"/>
    <property type="match status" value="1"/>
</dbReference>
<keyword evidence="3" id="KW-1185">Reference proteome</keyword>
<evidence type="ECO:0000256" key="1">
    <source>
        <dbReference type="ARBA" id="ARBA00022729"/>
    </source>
</evidence>
<evidence type="ECO:0000313" key="3">
    <source>
        <dbReference type="Proteomes" id="UP001150924"/>
    </source>
</evidence>
<organism evidence="2 3">
    <name type="scientific">Nannocystis pusilla</name>
    <dbReference type="NCBI Taxonomy" id="889268"/>
    <lineage>
        <taxon>Bacteria</taxon>
        <taxon>Pseudomonadati</taxon>
        <taxon>Myxococcota</taxon>
        <taxon>Polyangia</taxon>
        <taxon>Nannocystales</taxon>
        <taxon>Nannocystaceae</taxon>
        <taxon>Nannocystis</taxon>
    </lineage>
</organism>
<dbReference type="InterPro" id="IPR013517">
    <property type="entry name" value="FG-GAP"/>
</dbReference>
<keyword evidence="1" id="KW-0732">Signal</keyword>
<evidence type="ECO:0000313" key="2">
    <source>
        <dbReference type="EMBL" id="MCY1004384.1"/>
    </source>
</evidence>
<dbReference type="RefSeq" id="WP_267765926.1">
    <property type="nucleotide sequence ID" value="NZ_JAPNKE010000002.1"/>
</dbReference>
<name>A0A9X3EHW7_9BACT</name>
<dbReference type="Pfam" id="PF13517">
    <property type="entry name" value="FG-GAP_3"/>
    <property type="match status" value="3"/>
</dbReference>
<dbReference type="Proteomes" id="UP001150924">
    <property type="component" value="Unassembled WGS sequence"/>
</dbReference>
<sequence>MRAVVVAGTRATGCRRSIAARKEPINSRPSTLADRRARSMLRGPESEAVMVFIHSGKSTNRRMGRLGLCAALVAPGVALAPALEAEVEAADNEPGANLGLTAPNTPSAAALAELVDFNGDGRSDLALTGTGGWVTVPVALSAGDGTFTVLNEGVGDFAAWAATGARVLSGDFDGDGRTDIALTGTSGWSTVPVAFARGGGRFDITNGSVGAFANWAATGARAISGDFNRDGRTDLALTGTNGWSTLPVAFSRGDGTFDISNQAVGDFAAWAATGATVVPGDFNRDGRMDLALTGTHDWSTVPIAFSRGNGGFDITNQGVGDFAAWAATDARVIPGDFNRDGRTDIALVGGNGWSTVPVAFSRGNGAFDITNSAVGDFAAWAATGAEVVPGDFNGDGRTDIALTGTSGWNTVPVAFSRGDGTFDVANTGVGDFAAWAATGAEVVPGDFNGDGRTDLALTGTQGWSTLPVAFSTGTGFSVTNRPITDFATWSTAPGVKVIGALR</sequence>
<dbReference type="AlphaFoldDB" id="A0A9X3EHW7"/>